<dbReference type="Proteomes" id="UP000294581">
    <property type="component" value="Unassembled WGS sequence"/>
</dbReference>
<sequence length="340" mass="36925">MNDTRFHRSYTPTRPSSSSILVRVGERSWQTAPSGSETVTEHQAQRVLTIEKSATAPITLRAMRERIANAQREQQDRERANRWRQFVHLCRELLFPADEGRLWPGLRGGLSIGMALGCIFMVLFHQVPVSAASAAGQAVGANSGVVAMPTSTEALPTSPQAHAGMEMPGLELVLVEGNSKERIGSQKYVSVHDRHIYAIALTETGAVSYIRNAGLASKHVQVEAVQLKARMVPVLGTVDKSTLRRTEEWLSASGSALRSLTAWLSDGGRQADAAAALHTALALYPGDINLVKTGVEPQLHALYQSLAAAESAFAHRDRAAAMRDAIRGFDDFMSFRGLSM</sequence>
<keyword evidence="2" id="KW-1185">Reference proteome</keyword>
<dbReference type="RefSeq" id="WP_134160220.1">
    <property type="nucleotide sequence ID" value="NZ_SORF01000011.1"/>
</dbReference>
<comment type="caution">
    <text evidence="1">The sequence shown here is derived from an EMBL/GenBank/DDBJ whole genome shotgun (WGS) entry which is preliminary data.</text>
</comment>
<dbReference type="OrthoDB" id="2377047at2"/>
<protein>
    <submittedName>
        <fullName evidence="1">Uncharacterized protein</fullName>
    </submittedName>
</protein>
<gene>
    <name evidence="1" type="ORF">C7445_1113</name>
</gene>
<evidence type="ECO:0000313" key="1">
    <source>
        <dbReference type="EMBL" id="TDY43356.1"/>
    </source>
</evidence>
<organism evidence="1 2">
    <name type="scientific">Alicyclobacillus sacchari</name>
    <dbReference type="NCBI Taxonomy" id="392010"/>
    <lineage>
        <taxon>Bacteria</taxon>
        <taxon>Bacillati</taxon>
        <taxon>Bacillota</taxon>
        <taxon>Bacilli</taxon>
        <taxon>Bacillales</taxon>
        <taxon>Alicyclobacillaceae</taxon>
        <taxon>Alicyclobacillus</taxon>
    </lineage>
</organism>
<proteinExistence type="predicted"/>
<reference evidence="1 2" key="1">
    <citation type="submission" date="2019-03" db="EMBL/GenBank/DDBJ databases">
        <title>Genomic Encyclopedia of Type Strains, Phase IV (KMG-IV): sequencing the most valuable type-strain genomes for metagenomic binning, comparative biology and taxonomic classification.</title>
        <authorList>
            <person name="Goeker M."/>
        </authorList>
    </citation>
    <scope>NUCLEOTIDE SEQUENCE [LARGE SCALE GENOMIC DNA]</scope>
    <source>
        <strain evidence="1 2">DSM 17974</strain>
    </source>
</reference>
<accession>A0A4R8LJY7</accession>
<dbReference type="EMBL" id="SORF01000011">
    <property type="protein sequence ID" value="TDY43356.1"/>
    <property type="molecule type" value="Genomic_DNA"/>
</dbReference>
<dbReference type="AlphaFoldDB" id="A0A4R8LJY7"/>
<name>A0A4R8LJY7_9BACL</name>
<evidence type="ECO:0000313" key="2">
    <source>
        <dbReference type="Proteomes" id="UP000294581"/>
    </source>
</evidence>